<dbReference type="EMBL" id="JBHUOG010000002">
    <property type="protein sequence ID" value="MFD2797211.1"/>
    <property type="molecule type" value="Genomic_DNA"/>
</dbReference>
<evidence type="ECO:0000313" key="2">
    <source>
        <dbReference type="EMBL" id="MFD2797211.1"/>
    </source>
</evidence>
<proteinExistence type="predicted"/>
<accession>A0ABW5W1S2</accession>
<reference evidence="3" key="1">
    <citation type="journal article" date="2019" name="Int. J. Syst. Evol. Microbiol.">
        <title>The Global Catalogue of Microorganisms (GCM) 10K type strain sequencing project: providing services to taxonomists for standard genome sequencing and annotation.</title>
        <authorList>
            <consortium name="The Broad Institute Genomics Platform"/>
            <consortium name="The Broad Institute Genome Sequencing Center for Infectious Disease"/>
            <person name="Wu L."/>
            <person name="Ma J."/>
        </authorList>
    </citation>
    <scope>NUCLEOTIDE SEQUENCE [LARGE SCALE GENOMIC DNA]</scope>
    <source>
        <strain evidence="3">CCM 7044</strain>
    </source>
</reference>
<organism evidence="2 3">
    <name type="scientific">Promicromonospora vindobonensis</name>
    <dbReference type="NCBI Taxonomy" id="195748"/>
    <lineage>
        <taxon>Bacteria</taxon>
        <taxon>Bacillati</taxon>
        <taxon>Actinomycetota</taxon>
        <taxon>Actinomycetes</taxon>
        <taxon>Micrococcales</taxon>
        <taxon>Promicromonosporaceae</taxon>
        <taxon>Promicromonospora</taxon>
    </lineage>
</organism>
<sequence length="67" mass="6348">MRFAPTKGAPPPGSGTALPGSSSLPTGLAGLPRPVAAVVGGGGVYGATQVGLPPSIEDLAIPSGGRR</sequence>
<feature type="region of interest" description="Disordered" evidence="1">
    <location>
        <begin position="1"/>
        <end position="27"/>
    </location>
</feature>
<dbReference type="Proteomes" id="UP001597479">
    <property type="component" value="Unassembled WGS sequence"/>
</dbReference>
<name>A0ABW5W1S2_9MICO</name>
<protein>
    <submittedName>
        <fullName evidence="2">Uncharacterized protein</fullName>
    </submittedName>
</protein>
<dbReference type="RefSeq" id="WP_377190077.1">
    <property type="nucleotide sequence ID" value="NZ_JBHUOG010000002.1"/>
</dbReference>
<keyword evidence="3" id="KW-1185">Reference proteome</keyword>
<comment type="caution">
    <text evidence="2">The sequence shown here is derived from an EMBL/GenBank/DDBJ whole genome shotgun (WGS) entry which is preliminary data.</text>
</comment>
<gene>
    <name evidence="2" type="ORF">ACFS27_26875</name>
</gene>
<evidence type="ECO:0000256" key="1">
    <source>
        <dbReference type="SAM" id="MobiDB-lite"/>
    </source>
</evidence>
<evidence type="ECO:0000313" key="3">
    <source>
        <dbReference type="Proteomes" id="UP001597479"/>
    </source>
</evidence>